<name>A0A6J6Z276_9ZZZZ</name>
<reference evidence="1" key="1">
    <citation type="submission" date="2020-05" db="EMBL/GenBank/DDBJ databases">
        <authorList>
            <person name="Chiriac C."/>
            <person name="Salcher M."/>
            <person name="Ghai R."/>
            <person name="Kavagutti S V."/>
        </authorList>
    </citation>
    <scope>NUCLEOTIDE SEQUENCE</scope>
</reference>
<gene>
    <name evidence="1" type="ORF">UFOPK3004_01401</name>
</gene>
<organism evidence="1">
    <name type="scientific">freshwater metagenome</name>
    <dbReference type="NCBI Taxonomy" id="449393"/>
    <lineage>
        <taxon>unclassified sequences</taxon>
        <taxon>metagenomes</taxon>
        <taxon>ecological metagenomes</taxon>
    </lineage>
</organism>
<protein>
    <submittedName>
        <fullName evidence="1">Unannotated protein</fullName>
    </submittedName>
</protein>
<dbReference type="EMBL" id="CAFAAL010000148">
    <property type="protein sequence ID" value="CAB4813636.1"/>
    <property type="molecule type" value="Genomic_DNA"/>
</dbReference>
<sequence length="54" mass="5267">MSLMMYEDFAPAKAESAAIGAELAAVMSAGASDARGAEKASGAIFAVAAISATD</sequence>
<evidence type="ECO:0000313" key="1">
    <source>
        <dbReference type="EMBL" id="CAB4813636.1"/>
    </source>
</evidence>
<proteinExistence type="predicted"/>
<dbReference type="AlphaFoldDB" id="A0A6J6Z276"/>
<accession>A0A6J6Z276</accession>